<name>A0A9N8PT87_9PEZI</name>
<reference evidence="2" key="1">
    <citation type="submission" date="2020-06" db="EMBL/GenBank/DDBJ databases">
        <authorList>
            <person name="Onetto C."/>
        </authorList>
    </citation>
    <scope>NUCLEOTIDE SEQUENCE</scope>
</reference>
<evidence type="ECO:0008006" key="4">
    <source>
        <dbReference type="Google" id="ProtNLM"/>
    </source>
</evidence>
<dbReference type="AlphaFoldDB" id="A0A9N8PT87"/>
<evidence type="ECO:0000313" key="2">
    <source>
        <dbReference type="EMBL" id="CAD0111978.1"/>
    </source>
</evidence>
<gene>
    <name evidence="2" type="ORF">AWRI4620_LOCUS6233</name>
</gene>
<dbReference type="EMBL" id="CAINUL010000014">
    <property type="protein sequence ID" value="CAD0111978.1"/>
    <property type="molecule type" value="Genomic_DNA"/>
</dbReference>
<feature type="signal peptide" evidence="1">
    <location>
        <begin position="1"/>
        <end position="16"/>
    </location>
</feature>
<sequence>MPSITLLALLGTVASAAKVCTNVTVPVYINARQAVFDVPTFESNFDAVKFSLDFTNIGMNYTDVVTTGFQTVTGKYNISAKYCKPQGDNKANPVVQVLTHGIGFDKSYWDLSYNNYNYSYIDVAVAAGYHTVSIDRFGIGNSSHADPLNIVQAPAEVSALHEITSMLRNGTFPQVHQKFGKVSYLLTALYPGSSDGVALTGFSMNGTWLGQTLADWNLHLARLNQPLRFGNQSVSRTKTNTAWLSQNVISILQSALSAVGINFSSSDIWQEIATTEVGDIINGWNATVAPPVTLGEIFTLANGAPATSPHTGPALVLTGRQGDCLATGGAAASIPAGVAKAFPNASKFEAYIHPNTGHGINFHYNATGAYNVIQNFFASNGLQSS</sequence>
<organism evidence="2 3">
    <name type="scientific">Aureobasidium uvarum</name>
    <dbReference type="NCBI Taxonomy" id="2773716"/>
    <lineage>
        <taxon>Eukaryota</taxon>
        <taxon>Fungi</taxon>
        <taxon>Dikarya</taxon>
        <taxon>Ascomycota</taxon>
        <taxon>Pezizomycotina</taxon>
        <taxon>Dothideomycetes</taxon>
        <taxon>Dothideomycetidae</taxon>
        <taxon>Dothideales</taxon>
        <taxon>Saccotheciaceae</taxon>
        <taxon>Aureobasidium</taxon>
    </lineage>
</organism>
<evidence type="ECO:0000256" key="1">
    <source>
        <dbReference type="SAM" id="SignalP"/>
    </source>
</evidence>
<dbReference type="OrthoDB" id="190201at2759"/>
<proteinExistence type="predicted"/>
<accession>A0A9N8PT87</accession>
<dbReference type="InterPro" id="IPR029058">
    <property type="entry name" value="AB_hydrolase_fold"/>
</dbReference>
<feature type="chain" id="PRO_5040386594" description="Alpha/beta-hydrolase" evidence="1">
    <location>
        <begin position="17"/>
        <end position="385"/>
    </location>
</feature>
<evidence type="ECO:0000313" key="3">
    <source>
        <dbReference type="Proteomes" id="UP000745764"/>
    </source>
</evidence>
<protein>
    <recommendedName>
        <fullName evidence="4">Alpha/beta-hydrolase</fullName>
    </recommendedName>
</protein>
<keyword evidence="1" id="KW-0732">Signal</keyword>
<dbReference type="SUPFAM" id="SSF53474">
    <property type="entry name" value="alpha/beta-Hydrolases"/>
    <property type="match status" value="1"/>
</dbReference>
<dbReference type="Gene3D" id="3.40.50.1820">
    <property type="entry name" value="alpha/beta hydrolase"/>
    <property type="match status" value="1"/>
</dbReference>
<dbReference type="Proteomes" id="UP000745764">
    <property type="component" value="Unassembled WGS sequence"/>
</dbReference>
<comment type="caution">
    <text evidence="2">The sequence shown here is derived from an EMBL/GenBank/DDBJ whole genome shotgun (WGS) entry which is preliminary data.</text>
</comment>
<keyword evidence="3" id="KW-1185">Reference proteome</keyword>